<dbReference type="AlphaFoldDB" id="A0A1D9G7X5"/>
<dbReference type="Proteomes" id="UP000176944">
    <property type="component" value="Chromosome"/>
</dbReference>
<dbReference type="InterPro" id="IPR045584">
    <property type="entry name" value="Pilin-like"/>
</dbReference>
<gene>
    <name evidence="2" type="ORF">BJP36_30920</name>
</gene>
<dbReference type="EMBL" id="CP017708">
    <property type="protein sequence ID" value="AOY83673.1"/>
    <property type="molecule type" value="Genomic_DNA"/>
</dbReference>
<accession>A0A1D9G7X5</accession>
<dbReference type="PROSITE" id="PS00409">
    <property type="entry name" value="PROKAR_NTER_METHYL"/>
    <property type="match status" value="1"/>
</dbReference>
<feature type="transmembrane region" description="Helical" evidence="1">
    <location>
        <begin position="21"/>
        <end position="46"/>
    </location>
</feature>
<dbReference type="SUPFAM" id="SSF54523">
    <property type="entry name" value="Pili subunits"/>
    <property type="match status" value="1"/>
</dbReference>
<sequence length="207" mass="23350">MQFNSQQGDQSRAGAIALRARCAIAGFTLLETILIVLVVGLLAAIATPSWLTFINHLHLNIAQDQIYRAMRIAQSNAKRDKDIWQTSFREKDGIVQWSIHRAMGKTCILDQVHWHSLSPTIAIYKDKNKKGKSETTLAKPKGDCSNTGPWRVQFNYKGNTNGQLGQITLITKNNSTTQRCVYVSTLIGALRKGRYHRKPNNSKKYCY</sequence>
<keyword evidence="1" id="KW-1133">Transmembrane helix</keyword>
<dbReference type="InterPro" id="IPR012902">
    <property type="entry name" value="N_methyl_site"/>
</dbReference>
<organism evidence="2 3">
    <name type="scientific">Moorena producens (strain JHB)</name>
    <dbReference type="NCBI Taxonomy" id="1454205"/>
    <lineage>
        <taxon>Bacteria</taxon>
        <taxon>Bacillati</taxon>
        <taxon>Cyanobacteriota</taxon>
        <taxon>Cyanophyceae</taxon>
        <taxon>Coleofasciculales</taxon>
        <taxon>Coleofasciculaceae</taxon>
        <taxon>Moorena</taxon>
    </lineage>
</organism>
<evidence type="ECO:0000313" key="2">
    <source>
        <dbReference type="EMBL" id="AOY83673.1"/>
    </source>
</evidence>
<evidence type="ECO:0000313" key="3">
    <source>
        <dbReference type="Proteomes" id="UP000176944"/>
    </source>
</evidence>
<name>A0A1D9G7X5_MOOP1</name>
<reference evidence="3" key="1">
    <citation type="submission" date="2016-10" db="EMBL/GenBank/DDBJ databases">
        <title>Comparative genomics uncovers the prolific and rare metabolic potential of the cyanobacterial genus Moorea.</title>
        <authorList>
            <person name="Leao T."/>
            <person name="Castelao G."/>
            <person name="Korobeynikov A."/>
            <person name="Monroe E.A."/>
            <person name="Podell S."/>
            <person name="Glukhov E."/>
            <person name="Allen E."/>
            <person name="Gerwick W.H."/>
            <person name="Gerwick L."/>
        </authorList>
    </citation>
    <scope>NUCLEOTIDE SEQUENCE [LARGE SCALE GENOMIC DNA]</scope>
    <source>
        <strain evidence="3">JHB</strain>
    </source>
</reference>
<protein>
    <submittedName>
        <fullName evidence="2">Prepilin-type cleavage/methylation domain-containing protein</fullName>
    </submittedName>
</protein>
<dbReference type="Gene3D" id="3.30.700.10">
    <property type="entry name" value="Glycoprotein, Type 4 Pilin"/>
    <property type="match status" value="1"/>
</dbReference>
<keyword evidence="1" id="KW-0472">Membrane</keyword>
<proteinExistence type="predicted"/>
<keyword evidence="1" id="KW-0812">Transmembrane</keyword>
<evidence type="ECO:0000256" key="1">
    <source>
        <dbReference type="SAM" id="Phobius"/>
    </source>
</evidence>